<dbReference type="InterPro" id="IPR013785">
    <property type="entry name" value="Aldolase_TIM"/>
</dbReference>
<keyword evidence="1" id="KW-0949">S-adenosyl-L-methionine</keyword>
<dbReference type="InterPro" id="IPR007197">
    <property type="entry name" value="rSAM"/>
</dbReference>
<dbReference type="PROSITE" id="PS51918">
    <property type="entry name" value="RADICAL_SAM"/>
    <property type="match status" value="1"/>
</dbReference>
<organism evidence="6 7">
    <name type="scientific">Geobacillus icigianus</name>
    <dbReference type="NCBI Taxonomy" id="1430331"/>
    <lineage>
        <taxon>Bacteria</taxon>
        <taxon>Bacillati</taxon>
        <taxon>Bacillota</taxon>
        <taxon>Bacilli</taxon>
        <taxon>Bacillales</taxon>
        <taxon>Anoxybacillaceae</taxon>
        <taxon>Geobacillus</taxon>
    </lineage>
</organism>
<dbReference type="RefSeq" id="WP_033844145.1">
    <property type="nucleotide sequence ID" value="NZ_JPYA02000005.1"/>
</dbReference>
<proteinExistence type="predicted"/>
<dbReference type="InterPro" id="IPR006638">
    <property type="entry name" value="Elp3/MiaA/NifB-like_rSAM"/>
</dbReference>
<evidence type="ECO:0000313" key="7">
    <source>
        <dbReference type="Proteomes" id="UP000029267"/>
    </source>
</evidence>
<dbReference type="Gene3D" id="3.20.20.70">
    <property type="entry name" value="Aldolase class I"/>
    <property type="match status" value="1"/>
</dbReference>
<dbReference type="SFLD" id="SFLDG01386">
    <property type="entry name" value="main_SPASM_domain-containing"/>
    <property type="match status" value="1"/>
</dbReference>
<comment type="caution">
    <text evidence="6">The sequence shown here is derived from an EMBL/GenBank/DDBJ whole genome shotgun (WGS) entry which is preliminary data.</text>
</comment>
<reference evidence="6 7" key="1">
    <citation type="journal article" date="2014" name="Genome Announc.">
        <title>Draft Genome Sequence of Geobacillus icigianus Strain G1w1T Isolated from Hot Springs in the Valley of Geysers, Kamchatka (Russian Federation).</title>
        <authorList>
            <person name="Bryanskaya A.V."/>
            <person name="Rozanov A.S."/>
            <person name="Logacheva M.D."/>
            <person name="Kotenko A.V."/>
            <person name="Peltek S.E."/>
        </authorList>
    </citation>
    <scope>NUCLEOTIDE SEQUENCE [LARGE SCALE GENOMIC DNA]</scope>
    <source>
        <strain evidence="6 7">G1w1</strain>
    </source>
</reference>
<dbReference type="CDD" id="cd01335">
    <property type="entry name" value="Radical_SAM"/>
    <property type="match status" value="1"/>
</dbReference>
<dbReference type="SFLD" id="SFLDS00029">
    <property type="entry name" value="Radical_SAM"/>
    <property type="match status" value="1"/>
</dbReference>
<protein>
    <submittedName>
        <fullName evidence="6">GTP 3',8-cyclase</fullName>
    </submittedName>
</protein>
<keyword evidence="4" id="KW-0411">Iron-sulfur</keyword>
<evidence type="ECO:0000256" key="1">
    <source>
        <dbReference type="ARBA" id="ARBA00022691"/>
    </source>
</evidence>
<dbReference type="PANTHER" id="PTHR11228:SF7">
    <property type="entry name" value="PQQA PEPTIDE CYCLASE"/>
    <property type="match status" value="1"/>
</dbReference>
<evidence type="ECO:0000256" key="3">
    <source>
        <dbReference type="ARBA" id="ARBA00023004"/>
    </source>
</evidence>
<name>A0ABU6BJM9_9BACL</name>
<dbReference type="EMBL" id="JPYA02000005">
    <property type="protein sequence ID" value="MEB3752226.1"/>
    <property type="molecule type" value="Genomic_DNA"/>
</dbReference>
<dbReference type="NCBIfam" id="TIGR04085">
    <property type="entry name" value="rSAM_more_4Fe4S"/>
    <property type="match status" value="1"/>
</dbReference>
<dbReference type="InterPro" id="IPR058240">
    <property type="entry name" value="rSAM_sf"/>
</dbReference>
<keyword evidence="2" id="KW-0479">Metal-binding</keyword>
<feature type="domain" description="Radical SAM core" evidence="5">
    <location>
        <begin position="105"/>
        <end position="329"/>
    </location>
</feature>
<keyword evidence="3" id="KW-0408">Iron</keyword>
<dbReference type="SUPFAM" id="SSF102114">
    <property type="entry name" value="Radical SAM enzymes"/>
    <property type="match status" value="1"/>
</dbReference>
<dbReference type="InterPro" id="IPR050377">
    <property type="entry name" value="Radical_SAM_PqqE_MftC-like"/>
</dbReference>
<accession>A0ABU6BJM9</accession>
<evidence type="ECO:0000256" key="2">
    <source>
        <dbReference type="ARBA" id="ARBA00022723"/>
    </source>
</evidence>
<dbReference type="Proteomes" id="UP000029267">
    <property type="component" value="Unassembled WGS sequence"/>
</dbReference>
<dbReference type="SFLD" id="SFLDG01067">
    <property type="entry name" value="SPASM/twitch_domain_containing"/>
    <property type="match status" value="1"/>
</dbReference>
<evidence type="ECO:0000256" key="4">
    <source>
        <dbReference type="ARBA" id="ARBA00023014"/>
    </source>
</evidence>
<sequence>MSQNLESLIPYIEKIKKMKFREDLGLLFESNTGIIHRVDRDIGVLILSLISQNHDINYIKNYILQEYDVQEEELIEDIFVFISNIGEYKEKVWEWDIEKKHNKLLEFPLRIEIEVTSLCNWNCGFCYNVWKIDPDLSDEDIQKKIKMLPQKHLPKETVFKILDECNENGCFIVRYSGGETLLHPDIEEILEYGGSLGLYQVVFTNGHFITPERAERFKKYNVGTVLISLHGDKILHNLLTGHKMAYQKAVSAIETLVKTGIEVVVELTLVKENFNSAIDVMKDAYDRGARYFSVMRYVPTGKNDDKYGVPIENMLPLMKQIDELQKQYDDLVVAWPCGQKMCTSIEDSPLSADDPTLPLRKRQLSGHCEAGLVWGSISFNGKLRHCPHSNVYFGDVTTDGIKNIWNKMTNKVSEVLTPRNTCMGCSELYSCRGGCHLPYFFEPSSPAKQQCSV</sequence>
<dbReference type="SMART" id="SM00729">
    <property type="entry name" value="Elp3"/>
    <property type="match status" value="1"/>
</dbReference>
<dbReference type="Pfam" id="PF04055">
    <property type="entry name" value="Radical_SAM"/>
    <property type="match status" value="1"/>
</dbReference>
<dbReference type="PANTHER" id="PTHR11228">
    <property type="entry name" value="RADICAL SAM DOMAIN PROTEIN"/>
    <property type="match status" value="1"/>
</dbReference>
<evidence type="ECO:0000313" key="6">
    <source>
        <dbReference type="EMBL" id="MEB3752226.1"/>
    </source>
</evidence>
<keyword evidence="7" id="KW-1185">Reference proteome</keyword>
<evidence type="ECO:0000259" key="5">
    <source>
        <dbReference type="PROSITE" id="PS51918"/>
    </source>
</evidence>
<dbReference type="InterPro" id="IPR023885">
    <property type="entry name" value="4Fe4S-binding_SPASM_dom"/>
</dbReference>
<gene>
    <name evidence="6" type="ORF">EP10_003141</name>
</gene>